<keyword evidence="5" id="KW-0287">Flowering</keyword>
<keyword evidence="11" id="KW-1185">Reference proteome</keyword>
<feature type="region of interest" description="Disordered" evidence="8">
    <location>
        <begin position="589"/>
        <end position="609"/>
    </location>
</feature>
<feature type="compositionally biased region" description="Pro residues" evidence="8">
    <location>
        <begin position="893"/>
        <end position="912"/>
    </location>
</feature>
<dbReference type="PANTHER" id="PTHR12550">
    <property type="entry name" value="HEPATOMA-DERIVED GROWTH FACTOR-RELATED"/>
    <property type="match status" value="1"/>
</dbReference>
<feature type="compositionally biased region" description="Polar residues" evidence="8">
    <location>
        <begin position="183"/>
        <end position="200"/>
    </location>
</feature>
<dbReference type="GO" id="GO:0009908">
    <property type="term" value="P:flower development"/>
    <property type="evidence" value="ECO:0007669"/>
    <property type="project" value="UniProtKB-KW"/>
</dbReference>
<keyword evidence="6" id="KW-0804">Transcription</keyword>
<dbReference type="SMART" id="SM00582">
    <property type="entry name" value="RPR"/>
    <property type="match status" value="1"/>
</dbReference>
<dbReference type="InterPro" id="IPR008942">
    <property type="entry name" value="ENTH_VHS"/>
</dbReference>
<comment type="caution">
    <text evidence="10">The sequence shown here is derived from an EMBL/GenBank/DDBJ whole genome shotgun (WGS) entry which is preliminary data.</text>
</comment>
<dbReference type="FunFam" id="1.25.40.90:FF:000037">
    <property type="entry name" value="Enhancer of ag-4 2"/>
    <property type="match status" value="1"/>
</dbReference>
<dbReference type="Gene3D" id="1.25.40.90">
    <property type="match status" value="1"/>
</dbReference>
<feature type="compositionally biased region" description="Polar residues" evidence="8">
    <location>
        <begin position="70"/>
        <end position="82"/>
    </location>
</feature>
<dbReference type="Pfam" id="PF04818">
    <property type="entry name" value="CID"/>
    <property type="match status" value="1"/>
</dbReference>
<dbReference type="PROSITE" id="PS51391">
    <property type="entry name" value="CID"/>
    <property type="match status" value="1"/>
</dbReference>
<feature type="region of interest" description="Disordered" evidence="8">
    <location>
        <begin position="891"/>
        <end position="912"/>
    </location>
</feature>
<sequence length="912" mass="99602">MEDKGNSSEILTIDSDEFSLNEDSAMDSNFKHTETIECPEEDELNKGLDLKIKGVVNKKKRNHNRKRATNDSTKPTIESSKPTVRLEEELGLRNSSQSSQNICRNSEERCFEQDGDEHLPLVKRARVRMGKSSSTEGELNSILHAPVKSYKEDISPPSQMIDSSNPENGSNAPGKSCKEDISPPSQMIDSSNCENGTNAPGKSFKEGISPPSQMIDSWNRENGSSLDAGSSVLIGTVESFSPSKNFAPCFENQICNNKRDQTFCSVDCEAALPPSKRLHRALEAMSANAAEEGQARIESSASRMTSIGTCCISAIKTSQNMTINDHEGGSLELQKFNACDGDSSHIIVHSLPANSNQVDKLSTRFQPQKTGTDVLAGAADKVEELSDFVVCHATNADSEIQVHREISPNFDSKCYEVESNQDLPDLSLPPISEDNIITSNHSNTTSDASEHNGISHLSVADVIKKEVISPQNNIALPQNEVAISEDMKCLTPVVVDVDRANDMSEVIKEVKCKGPEEDLNSVSTSDCLGQKVISGIRSSTSLTDGGDCLPQGSPPNTSICNVSTSDSSNMLHNGSCSPDVHLHQKQTFSGPVDENKYGSEATQQSRSMGKSTEAGRAALLYFEAMLGTLKRTKESIGRATRIAIDCAKFGIAAKVMEILAHNLENESSLHRRVDLFFLVDSIAQFSRGLKGDVCLVYSSAIQAVLPRLLSAAVPPGNAAQENRRQCLKVLRLWLERKILPEPMVRHLIRELDLYSSISAGVFSRRSLKTERAMDDPIREMEGMHVDEYGSNSSLQLPGFCMPRMLKDEDEDDNEESDSDGGNFEAVTPEHISEVHEMTSTIDKHRHILEDVDGELEMEDVAPTHDVEMNSFCNVERGNTSQFEKNISLSAAPLPQPVPQSSPLPPSAPPPPP</sequence>
<evidence type="ECO:0000256" key="2">
    <source>
        <dbReference type="ARBA" id="ARBA00022473"/>
    </source>
</evidence>
<feature type="compositionally biased region" description="Polar residues" evidence="8">
    <location>
        <begin position="600"/>
        <end position="609"/>
    </location>
</feature>
<evidence type="ECO:0000313" key="10">
    <source>
        <dbReference type="EMBL" id="KAI5394465.1"/>
    </source>
</evidence>
<dbReference type="Proteomes" id="UP001058974">
    <property type="component" value="Chromosome 6"/>
</dbReference>
<evidence type="ECO:0000256" key="1">
    <source>
        <dbReference type="ARBA" id="ARBA00004123"/>
    </source>
</evidence>
<feature type="region of interest" description="Disordered" evidence="8">
    <location>
        <begin position="1"/>
        <end position="22"/>
    </location>
</feature>
<keyword evidence="4" id="KW-0805">Transcription regulation</keyword>
<keyword evidence="7" id="KW-0539">Nucleus</keyword>
<evidence type="ECO:0000313" key="11">
    <source>
        <dbReference type="Proteomes" id="UP001058974"/>
    </source>
</evidence>
<feature type="compositionally biased region" description="Acidic residues" evidence="8">
    <location>
        <begin position="807"/>
        <end position="818"/>
    </location>
</feature>
<evidence type="ECO:0000259" key="9">
    <source>
        <dbReference type="PROSITE" id="PS51391"/>
    </source>
</evidence>
<feature type="domain" description="CID" evidence="9">
    <location>
        <begin position="614"/>
        <end position="755"/>
    </location>
</feature>
<dbReference type="InterPro" id="IPR006569">
    <property type="entry name" value="CID_dom"/>
</dbReference>
<reference evidence="10 11" key="1">
    <citation type="journal article" date="2022" name="Nat. Genet.">
        <title>Improved pea reference genome and pan-genome highlight genomic features and evolutionary characteristics.</title>
        <authorList>
            <person name="Yang T."/>
            <person name="Liu R."/>
            <person name="Luo Y."/>
            <person name="Hu S."/>
            <person name="Wang D."/>
            <person name="Wang C."/>
            <person name="Pandey M.K."/>
            <person name="Ge S."/>
            <person name="Xu Q."/>
            <person name="Li N."/>
            <person name="Li G."/>
            <person name="Huang Y."/>
            <person name="Saxena R.K."/>
            <person name="Ji Y."/>
            <person name="Li M."/>
            <person name="Yan X."/>
            <person name="He Y."/>
            <person name="Liu Y."/>
            <person name="Wang X."/>
            <person name="Xiang C."/>
            <person name="Varshney R.K."/>
            <person name="Ding H."/>
            <person name="Gao S."/>
            <person name="Zong X."/>
        </authorList>
    </citation>
    <scope>NUCLEOTIDE SEQUENCE [LARGE SCALE GENOMIC DNA]</scope>
    <source>
        <strain evidence="10 11">cv. Zhongwan 6</strain>
    </source>
</reference>
<comment type="subcellular location">
    <subcellularLocation>
        <location evidence="1">Nucleus</location>
    </subcellularLocation>
</comment>
<dbReference type="AlphaFoldDB" id="A0A9D4W4W1"/>
<feature type="compositionally biased region" description="Polar residues" evidence="8">
    <location>
        <begin position="156"/>
        <end position="173"/>
    </location>
</feature>
<dbReference type="EMBL" id="JAMSHJ010000006">
    <property type="protein sequence ID" value="KAI5394465.1"/>
    <property type="molecule type" value="Genomic_DNA"/>
</dbReference>
<dbReference type="Gramene" id="Psat06G0122100-T2">
    <property type="protein sequence ID" value="KAI5394465.1"/>
    <property type="gene ID" value="KIW84_061221"/>
</dbReference>
<gene>
    <name evidence="10" type="ORF">KIW84_061221</name>
</gene>
<proteinExistence type="predicted"/>
<keyword evidence="2" id="KW-0217">Developmental protein</keyword>
<evidence type="ECO:0000256" key="3">
    <source>
        <dbReference type="ARBA" id="ARBA00022664"/>
    </source>
</evidence>
<feature type="region of interest" description="Disordered" evidence="8">
    <location>
        <begin position="804"/>
        <end position="830"/>
    </location>
</feature>
<feature type="non-terminal residue" evidence="10">
    <location>
        <position position="912"/>
    </location>
</feature>
<keyword evidence="3" id="KW-0507">mRNA processing</keyword>
<name>A0A9D4W4W1_PEA</name>
<organism evidence="10 11">
    <name type="scientific">Pisum sativum</name>
    <name type="common">Garden pea</name>
    <name type="synonym">Lathyrus oleraceus</name>
    <dbReference type="NCBI Taxonomy" id="3888"/>
    <lineage>
        <taxon>Eukaryota</taxon>
        <taxon>Viridiplantae</taxon>
        <taxon>Streptophyta</taxon>
        <taxon>Embryophyta</taxon>
        <taxon>Tracheophyta</taxon>
        <taxon>Spermatophyta</taxon>
        <taxon>Magnoliopsida</taxon>
        <taxon>eudicotyledons</taxon>
        <taxon>Gunneridae</taxon>
        <taxon>Pentapetalae</taxon>
        <taxon>rosids</taxon>
        <taxon>fabids</taxon>
        <taxon>Fabales</taxon>
        <taxon>Fabaceae</taxon>
        <taxon>Papilionoideae</taxon>
        <taxon>50 kb inversion clade</taxon>
        <taxon>NPAAA clade</taxon>
        <taxon>Hologalegina</taxon>
        <taxon>IRL clade</taxon>
        <taxon>Fabeae</taxon>
        <taxon>Lathyrus</taxon>
    </lineage>
</organism>
<feature type="compositionally biased region" description="Basic residues" evidence="8">
    <location>
        <begin position="56"/>
        <end position="67"/>
    </location>
</feature>
<feature type="compositionally biased region" description="Polar residues" evidence="8">
    <location>
        <begin position="210"/>
        <end position="222"/>
    </location>
</feature>
<evidence type="ECO:0000256" key="8">
    <source>
        <dbReference type="SAM" id="MobiDB-lite"/>
    </source>
</evidence>
<evidence type="ECO:0000256" key="4">
    <source>
        <dbReference type="ARBA" id="ARBA00023015"/>
    </source>
</evidence>
<dbReference type="GO" id="GO:0005634">
    <property type="term" value="C:nucleus"/>
    <property type="evidence" value="ECO:0007669"/>
    <property type="project" value="UniProtKB-SubCell"/>
</dbReference>
<dbReference type="PANTHER" id="PTHR12550:SF80">
    <property type="entry name" value="TUDOR_PWWP_MBT SUPERFAMILY PROTEIN"/>
    <property type="match status" value="1"/>
</dbReference>
<evidence type="ECO:0000256" key="5">
    <source>
        <dbReference type="ARBA" id="ARBA00023089"/>
    </source>
</evidence>
<evidence type="ECO:0000256" key="7">
    <source>
        <dbReference type="ARBA" id="ARBA00023242"/>
    </source>
</evidence>
<feature type="region of interest" description="Disordered" evidence="8">
    <location>
        <begin position="152"/>
        <end position="222"/>
    </location>
</feature>
<evidence type="ECO:0000256" key="6">
    <source>
        <dbReference type="ARBA" id="ARBA00023163"/>
    </source>
</evidence>
<protein>
    <submittedName>
        <fullName evidence="10">Variant 2, Protein HUA2-LIKE 2</fullName>
    </submittedName>
</protein>
<dbReference type="GO" id="GO:0006397">
    <property type="term" value="P:mRNA processing"/>
    <property type="evidence" value="ECO:0007669"/>
    <property type="project" value="UniProtKB-KW"/>
</dbReference>
<accession>A0A9D4W4W1</accession>
<feature type="region of interest" description="Disordered" evidence="8">
    <location>
        <begin position="56"/>
        <end position="99"/>
    </location>
</feature>